<dbReference type="AlphaFoldDB" id="A0AAD1Z9L2"/>
<feature type="compositionally biased region" description="Polar residues" evidence="5">
    <location>
        <begin position="140"/>
        <end position="150"/>
    </location>
</feature>
<dbReference type="GO" id="GO:0035269">
    <property type="term" value="P:protein O-linked glycosylation via mannose"/>
    <property type="evidence" value="ECO:0007669"/>
    <property type="project" value="TreeGrafter"/>
</dbReference>
<dbReference type="PANTHER" id="PTHR43398">
    <property type="entry name" value="DOLICHOL-PHOSPHATE MANNOSYLTRANSFERASE SUBUNIT 1"/>
    <property type="match status" value="1"/>
</dbReference>
<proteinExistence type="inferred from homology"/>
<feature type="region of interest" description="Disordered" evidence="5">
    <location>
        <begin position="124"/>
        <end position="213"/>
    </location>
</feature>
<keyword evidence="4" id="KW-0808">Transferase</keyword>
<organism evidence="7 8">
    <name type="scientific">Fraxinus pennsylvanica</name>
    <dbReference type="NCBI Taxonomy" id="56036"/>
    <lineage>
        <taxon>Eukaryota</taxon>
        <taxon>Viridiplantae</taxon>
        <taxon>Streptophyta</taxon>
        <taxon>Embryophyta</taxon>
        <taxon>Tracheophyta</taxon>
        <taxon>Spermatophyta</taxon>
        <taxon>Magnoliopsida</taxon>
        <taxon>eudicotyledons</taxon>
        <taxon>Gunneridae</taxon>
        <taxon>Pentapetalae</taxon>
        <taxon>asterids</taxon>
        <taxon>lamiids</taxon>
        <taxon>Lamiales</taxon>
        <taxon>Oleaceae</taxon>
        <taxon>Oleeae</taxon>
        <taxon>Fraxinus</taxon>
    </lineage>
</organism>
<protein>
    <recommendedName>
        <fullName evidence="2">dolichyl-phosphate beta-D-mannosyltransferase</fullName>
        <ecNumber evidence="2">2.4.1.83</ecNumber>
    </recommendedName>
</protein>
<dbReference type="PANTHER" id="PTHR43398:SF1">
    <property type="entry name" value="DOLICHOL-PHOSPHATE MANNOSYLTRANSFERASE SUBUNIT 1"/>
    <property type="match status" value="1"/>
</dbReference>
<evidence type="ECO:0000256" key="2">
    <source>
        <dbReference type="ARBA" id="ARBA00012704"/>
    </source>
</evidence>
<feature type="compositionally biased region" description="Acidic residues" evidence="5">
    <location>
        <begin position="183"/>
        <end position="204"/>
    </location>
</feature>
<keyword evidence="3" id="KW-0328">Glycosyltransferase</keyword>
<evidence type="ECO:0000256" key="4">
    <source>
        <dbReference type="ARBA" id="ARBA00022679"/>
    </source>
</evidence>
<dbReference type="GO" id="GO:0004582">
    <property type="term" value="F:dolichyl-phosphate beta-D-mannosyltransferase activity"/>
    <property type="evidence" value="ECO:0007669"/>
    <property type="project" value="UniProtKB-EC"/>
</dbReference>
<keyword evidence="8" id="KW-1185">Reference proteome</keyword>
<feature type="compositionally biased region" description="Basic and acidic residues" evidence="5">
    <location>
        <begin position="164"/>
        <end position="182"/>
    </location>
</feature>
<dbReference type="GO" id="GO:0006506">
    <property type="term" value="P:GPI anchor biosynthetic process"/>
    <property type="evidence" value="ECO:0007669"/>
    <property type="project" value="TreeGrafter"/>
</dbReference>
<gene>
    <name evidence="7" type="ORF">FPE_LOCUS12148</name>
</gene>
<sequence length="277" mass="30528">MGSSSCWIRSGTTGDGYGGGKRMVSIVYALLGDIHMSTWILEIHGDEIPNATFVTNGTGAIYSMVVENRKDNDNFGSERLLQLAKITDAKSEHEEGQGGQGGEEVHVALIGLEEHECGISFEKAHNDKQSNTEKPHRRTSSGALSVNRQIRANGIEENGELLEEFTRETDSESESDTVKHVDNDDEESDEDNEGESEDDYEDGGEPASDKNDEVHVRAEMMLAEKTDVYCHAPSGTAYMHGLKHASGNFVVIMDADLSHYPKYLRSFIKKEGLQKTL</sequence>
<dbReference type="EC" id="2.4.1.83" evidence="2"/>
<dbReference type="InterPro" id="IPR039528">
    <property type="entry name" value="DPM1-like"/>
</dbReference>
<evidence type="ECO:0000259" key="6">
    <source>
        <dbReference type="Pfam" id="PF00535"/>
    </source>
</evidence>
<evidence type="ECO:0000313" key="8">
    <source>
        <dbReference type="Proteomes" id="UP000834106"/>
    </source>
</evidence>
<comment type="similarity">
    <text evidence="1">Belongs to the glycosyltransferase 2 family.</text>
</comment>
<evidence type="ECO:0000256" key="5">
    <source>
        <dbReference type="SAM" id="MobiDB-lite"/>
    </source>
</evidence>
<evidence type="ECO:0000313" key="7">
    <source>
        <dbReference type="EMBL" id="CAI9764718.1"/>
    </source>
</evidence>
<evidence type="ECO:0000256" key="1">
    <source>
        <dbReference type="ARBA" id="ARBA00006739"/>
    </source>
</evidence>
<dbReference type="Pfam" id="PF00535">
    <property type="entry name" value="Glycos_transf_2"/>
    <property type="match status" value="1"/>
</dbReference>
<feature type="domain" description="Glycosyltransferase 2-like" evidence="6">
    <location>
        <begin position="235"/>
        <end position="269"/>
    </location>
</feature>
<dbReference type="InterPro" id="IPR029044">
    <property type="entry name" value="Nucleotide-diphossugar_trans"/>
</dbReference>
<accession>A0AAD1Z9L2</accession>
<name>A0AAD1Z9L2_9LAMI</name>
<dbReference type="GO" id="GO:0005789">
    <property type="term" value="C:endoplasmic reticulum membrane"/>
    <property type="evidence" value="ECO:0007669"/>
    <property type="project" value="TreeGrafter"/>
</dbReference>
<dbReference type="InterPro" id="IPR001173">
    <property type="entry name" value="Glyco_trans_2-like"/>
</dbReference>
<dbReference type="Proteomes" id="UP000834106">
    <property type="component" value="Chromosome 7"/>
</dbReference>
<dbReference type="SUPFAM" id="SSF53448">
    <property type="entry name" value="Nucleotide-diphospho-sugar transferases"/>
    <property type="match status" value="1"/>
</dbReference>
<feature type="compositionally biased region" description="Basic and acidic residues" evidence="5">
    <location>
        <begin position="124"/>
        <end position="134"/>
    </location>
</feature>
<reference evidence="7" key="1">
    <citation type="submission" date="2023-05" db="EMBL/GenBank/DDBJ databases">
        <authorList>
            <person name="Huff M."/>
        </authorList>
    </citation>
    <scope>NUCLEOTIDE SEQUENCE</scope>
</reference>
<dbReference type="EMBL" id="OU503042">
    <property type="protein sequence ID" value="CAI9764718.1"/>
    <property type="molecule type" value="Genomic_DNA"/>
</dbReference>
<evidence type="ECO:0000256" key="3">
    <source>
        <dbReference type="ARBA" id="ARBA00022676"/>
    </source>
</evidence>
<dbReference type="GO" id="GO:0006488">
    <property type="term" value="P:dolichol-linked oligosaccharide biosynthetic process"/>
    <property type="evidence" value="ECO:0007669"/>
    <property type="project" value="TreeGrafter"/>
</dbReference>